<dbReference type="Proteomes" id="UP000593564">
    <property type="component" value="Unassembled WGS sequence"/>
</dbReference>
<protein>
    <submittedName>
        <fullName evidence="2">Uncharacterized protein</fullName>
    </submittedName>
</protein>
<keyword evidence="1" id="KW-0812">Transmembrane</keyword>
<proteinExistence type="predicted"/>
<keyword evidence="1" id="KW-0472">Membrane</keyword>
<dbReference type="EMBL" id="JACBKZ010000011">
    <property type="protein sequence ID" value="KAF5938468.1"/>
    <property type="molecule type" value="Genomic_DNA"/>
</dbReference>
<feature type="transmembrane region" description="Helical" evidence="1">
    <location>
        <begin position="132"/>
        <end position="152"/>
    </location>
</feature>
<sequence length="177" mass="20338">MGLAVVVTRRWTPQHPTAFLPATGFSGFPSSPPLRSEKSQNTDIKKKASENLSPLLRNSLYTSIVVGVCYESRKRRNPNSLYLSLSLSAPLCGAITDKFSEIAFAEREIELLLSISFLGFYRKWRFLGFRTVWLRCSLSFLLLFCLPFRLILRLRLWLRLLRLPAMEQQLTKGSHTR</sequence>
<evidence type="ECO:0000313" key="3">
    <source>
        <dbReference type="Proteomes" id="UP000593564"/>
    </source>
</evidence>
<evidence type="ECO:0000313" key="2">
    <source>
        <dbReference type="EMBL" id="KAF5938468.1"/>
    </source>
</evidence>
<accession>A0A7J7GGD5</accession>
<reference evidence="2 3" key="2">
    <citation type="submission" date="2020-07" db="EMBL/GenBank/DDBJ databases">
        <title>Genome assembly of wild tea tree DASZ reveals pedigree and selection history of tea varieties.</title>
        <authorList>
            <person name="Zhang W."/>
        </authorList>
    </citation>
    <scope>NUCLEOTIDE SEQUENCE [LARGE SCALE GENOMIC DNA]</scope>
    <source>
        <strain evidence="3">cv. G240</strain>
        <tissue evidence="2">Leaf</tissue>
    </source>
</reference>
<dbReference type="AlphaFoldDB" id="A0A7J7GGD5"/>
<keyword evidence="1" id="KW-1133">Transmembrane helix</keyword>
<evidence type="ECO:0000256" key="1">
    <source>
        <dbReference type="SAM" id="Phobius"/>
    </source>
</evidence>
<reference evidence="3" key="1">
    <citation type="journal article" date="2020" name="Nat. Commun.">
        <title>Genome assembly of wild tea tree DASZ reveals pedigree and selection history of tea varieties.</title>
        <authorList>
            <person name="Zhang W."/>
            <person name="Zhang Y."/>
            <person name="Qiu H."/>
            <person name="Guo Y."/>
            <person name="Wan H."/>
            <person name="Zhang X."/>
            <person name="Scossa F."/>
            <person name="Alseekh S."/>
            <person name="Zhang Q."/>
            <person name="Wang P."/>
            <person name="Xu L."/>
            <person name="Schmidt M.H."/>
            <person name="Jia X."/>
            <person name="Li D."/>
            <person name="Zhu A."/>
            <person name="Guo F."/>
            <person name="Chen W."/>
            <person name="Ni D."/>
            <person name="Usadel B."/>
            <person name="Fernie A.R."/>
            <person name="Wen W."/>
        </authorList>
    </citation>
    <scope>NUCLEOTIDE SEQUENCE [LARGE SCALE GENOMIC DNA]</scope>
    <source>
        <strain evidence="3">cv. G240</strain>
    </source>
</reference>
<comment type="caution">
    <text evidence="2">The sequence shown here is derived from an EMBL/GenBank/DDBJ whole genome shotgun (WGS) entry which is preliminary data.</text>
</comment>
<organism evidence="2 3">
    <name type="scientific">Camellia sinensis</name>
    <name type="common">Tea plant</name>
    <name type="synonym">Thea sinensis</name>
    <dbReference type="NCBI Taxonomy" id="4442"/>
    <lineage>
        <taxon>Eukaryota</taxon>
        <taxon>Viridiplantae</taxon>
        <taxon>Streptophyta</taxon>
        <taxon>Embryophyta</taxon>
        <taxon>Tracheophyta</taxon>
        <taxon>Spermatophyta</taxon>
        <taxon>Magnoliopsida</taxon>
        <taxon>eudicotyledons</taxon>
        <taxon>Gunneridae</taxon>
        <taxon>Pentapetalae</taxon>
        <taxon>asterids</taxon>
        <taxon>Ericales</taxon>
        <taxon>Theaceae</taxon>
        <taxon>Camellia</taxon>
    </lineage>
</organism>
<gene>
    <name evidence="2" type="ORF">HYC85_022727</name>
</gene>
<name>A0A7J7GGD5_CAMSI</name>
<keyword evidence="3" id="KW-1185">Reference proteome</keyword>